<reference evidence="2 3" key="1">
    <citation type="submission" date="2024-09" db="EMBL/GenBank/DDBJ databases">
        <title>Chromosome-scale assembly of Riccia fluitans.</title>
        <authorList>
            <person name="Paukszto L."/>
            <person name="Sawicki J."/>
            <person name="Karawczyk K."/>
            <person name="Piernik-Szablinska J."/>
            <person name="Szczecinska M."/>
            <person name="Mazdziarz M."/>
        </authorList>
    </citation>
    <scope>NUCLEOTIDE SEQUENCE [LARGE SCALE GENOMIC DNA]</scope>
    <source>
        <strain evidence="2">Rf_01</strain>
        <tissue evidence="2">Aerial parts of the thallus</tissue>
    </source>
</reference>
<protein>
    <submittedName>
        <fullName evidence="2">Uncharacterized protein</fullName>
    </submittedName>
</protein>
<evidence type="ECO:0000313" key="2">
    <source>
        <dbReference type="EMBL" id="KAL2607700.1"/>
    </source>
</evidence>
<organism evidence="2 3">
    <name type="scientific">Riccia fluitans</name>
    <dbReference type="NCBI Taxonomy" id="41844"/>
    <lineage>
        <taxon>Eukaryota</taxon>
        <taxon>Viridiplantae</taxon>
        <taxon>Streptophyta</taxon>
        <taxon>Embryophyta</taxon>
        <taxon>Marchantiophyta</taxon>
        <taxon>Marchantiopsida</taxon>
        <taxon>Marchantiidae</taxon>
        <taxon>Marchantiales</taxon>
        <taxon>Ricciaceae</taxon>
        <taxon>Riccia</taxon>
    </lineage>
</organism>
<feature type="region of interest" description="Disordered" evidence="1">
    <location>
        <begin position="18"/>
        <end position="49"/>
    </location>
</feature>
<dbReference type="EMBL" id="JBHFFA010000008">
    <property type="protein sequence ID" value="KAL2607700.1"/>
    <property type="molecule type" value="Genomic_DNA"/>
</dbReference>
<keyword evidence="3" id="KW-1185">Reference proteome</keyword>
<sequence length="126" mass="13958">MLLHQVFADDTGINLTANENNSGISPPPFTSSRIFPKPGSPSANPSSCLRDPKKELVTWERITQAKRYCGLGWNPLKGIGPSHEMLNENPDGAGMEWEVTARSFILQNLRQNPTNVNIDNCRPRKG</sequence>
<accession>A0ABD1XFH5</accession>
<gene>
    <name evidence="2" type="ORF">R1flu_026273</name>
</gene>
<proteinExistence type="predicted"/>
<name>A0ABD1XFH5_9MARC</name>
<evidence type="ECO:0000313" key="3">
    <source>
        <dbReference type="Proteomes" id="UP001605036"/>
    </source>
</evidence>
<dbReference type="Proteomes" id="UP001605036">
    <property type="component" value="Unassembled WGS sequence"/>
</dbReference>
<comment type="caution">
    <text evidence="2">The sequence shown here is derived from an EMBL/GenBank/DDBJ whole genome shotgun (WGS) entry which is preliminary data.</text>
</comment>
<evidence type="ECO:0000256" key="1">
    <source>
        <dbReference type="SAM" id="MobiDB-lite"/>
    </source>
</evidence>
<dbReference type="AlphaFoldDB" id="A0ABD1XFH5"/>